<dbReference type="Proteomes" id="UP000245609">
    <property type="component" value="Unassembled WGS sequence"/>
</dbReference>
<dbReference type="STRING" id="133381.A0A2T9ZA35"/>
<name>A0A2T9ZA35_9FUNG</name>
<organism evidence="2 3">
    <name type="scientific">Smittium megazygosporum</name>
    <dbReference type="NCBI Taxonomy" id="133381"/>
    <lineage>
        <taxon>Eukaryota</taxon>
        <taxon>Fungi</taxon>
        <taxon>Fungi incertae sedis</taxon>
        <taxon>Zoopagomycota</taxon>
        <taxon>Kickxellomycotina</taxon>
        <taxon>Harpellomycetes</taxon>
        <taxon>Harpellales</taxon>
        <taxon>Legeriomycetaceae</taxon>
        <taxon>Smittium</taxon>
    </lineage>
</organism>
<reference evidence="2 3" key="1">
    <citation type="journal article" date="2018" name="MBio">
        <title>Comparative Genomics Reveals the Core Gene Toolbox for the Fungus-Insect Symbiosis.</title>
        <authorList>
            <person name="Wang Y."/>
            <person name="Stata M."/>
            <person name="Wang W."/>
            <person name="Stajich J.E."/>
            <person name="White M.M."/>
            <person name="Moncalvo J.M."/>
        </authorList>
    </citation>
    <scope>NUCLEOTIDE SEQUENCE [LARGE SCALE GENOMIC DNA]</scope>
    <source>
        <strain evidence="2 3">SC-DP-2</strain>
    </source>
</reference>
<accession>A0A2T9ZA35</accession>
<protein>
    <recommendedName>
        <fullName evidence="4">Hydrophobin</fullName>
    </recommendedName>
</protein>
<dbReference type="EMBL" id="MBFS01001080">
    <property type="protein sequence ID" value="PVV01434.1"/>
    <property type="molecule type" value="Genomic_DNA"/>
</dbReference>
<evidence type="ECO:0000313" key="2">
    <source>
        <dbReference type="EMBL" id="PVV01434.1"/>
    </source>
</evidence>
<dbReference type="AlphaFoldDB" id="A0A2T9ZA35"/>
<keyword evidence="3" id="KW-1185">Reference proteome</keyword>
<feature type="chain" id="PRO_5015732210" description="Hydrophobin" evidence="1">
    <location>
        <begin position="18"/>
        <end position="171"/>
    </location>
</feature>
<evidence type="ECO:0000313" key="3">
    <source>
        <dbReference type="Proteomes" id="UP000245609"/>
    </source>
</evidence>
<comment type="caution">
    <text evidence="2">The sequence shown here is derived from an EMBL/GenBank/DDBJ whole genome shotgun (WGS) entry which is preliminary data.</text>
</comment>
<feature type="signal peptide" evidence="1">
    <location>
        <begin position="1"/>
        <end position="17"/>
    </location>
</feature>
<keyword evidence="1" id="KW-0732">Signal</keyword>
<evidence type="ECO:0000256" key="1">
    <source>
        <dbReference type="SAM" id="SignalP"/>
    </source>
</evidence>
<evidence type="ECO:0008006" key="4">
    <source>
        <dbReference type="Google" id="ProtNLM"/>
    </source>
</evidence>
<proteinExistence type="predicted"/>
<sequence>MKTTITALILFISPVFSQNDILSGKSSQRAALNNAMDAAGIGRFKCVSGYLGLDCLITGDVNISKLSCYLKGKPGKSQGGIFMSSDQENKGYKCYTTTVAPTKPTASTAYTTSTTSTTSTAYITPTTSTKTTTPTTPAVYTTPTMPAARAACPLIVDIQKCMNKCVDDVLN</sequence>
<gene>
    <name evidence="2" type="ORF">BB560_004146</name>
</gene>